<dbReference type="RefSeq" id="WP_135977713.1">
    <property type="nucleotide sequence ID" value="NZ_BQKC01000001.1"/>
</dbReference>
<proteinExistence type="predicted"/>
<evidence type="ECO:0000313" key="4">
    <source>
        <dbReference type="Proteomes" id="UP001055025"/>
    </source>
</evidence>
<organism evidence="3 4">
    <name type="scientific">Granulimonas faecalis</name>
    <dbReference type="NCBI Taxonomy" id="2894155"/>
    <lineage>
        <taxon>Bacteria</taxon>
        <taxon>Bacillati</taxon>
        <taxon>Actinomycetota</taxon>
        <taxon>Coriobacteriia</taxon>
        <taxon>Coriobacteriales</taxon>
        <taxon>Kribbibacteriaceae</taxon>
        <taxon>Granulimonas</taxon>
    </lineage>
</organism>
<dbReference type="Proteomes" id="UP001055025">
    <property type="component" value="Unassembled WGS sequence"/>
</dbReference>
<dbReference type="PANTHER" id="PTHR43685">
    <property type="entry name" value="GLYCOSYLTRANSFERASE"/>
    <property type="match status" value="1"/>
</dbReference>
<keyword evidence="1" id="KW-0175">Coiled coil</keyword>
<dbReference type="AlphaFoldDB" id="A0AAV5B306"/>
<dbReference type="InterPro" id="IPR029044">
    <property type="entry name" value="Nucleotide-diphossugar_trans"/>
</dbReference>
<evidence type="ECO:0000256" key="1">
    <source>
        <dbReference type="SAM" id="Coils"/>
    </source>
</evidence>
<feature type="domain" description="Glycosyltransferase 2-like" evidence="2">
    <location>
        <begin position="7"/>
        <end position="120"/>
    </location>
</feature>
<sequence length="568" mass="59518">MDKPRITVVIPAHNAGETLAGSIQSALSQTGVAVQVVVVDDASDDATGLVCLLFSFDPRVTVVTLEGRRGSVAARAAGLAEAASPWACFLDADRRLERDACLMALRCADRTGAPLVVPSSLLSPETAGASDPCSRLFDDPCQPLELNGVFCETGLARRSFDGLPTTGPCRAGGTLALFSMALEAPAMASLDTPPVAPPEAGCPWDAAMDVRAFTELCTAAEALRAAGRVISRHDAWDERRRTYRALSLRLTRPLLDGFPANVEPRARAAAFDALCSAFPVAEAVDAVGAWCADSLAAVLDAVQGSSSLEPRPAEPLGALAVLIGPGDEPASEGPAMELALANSTVRAVPLADRDRAAVAPTLELPHWQPGESYLPRARRLLTVLNEHDADAVACTLCCDPALPLDLMVARLSGRPVLVRVPASLAWALGETGRVHDLVAVAQAATVLAPPRAVDAPFWRAATGGAVMPRQGSETCDSWLARLLDALEQGAPRDAAPAVEGPLLPLFDPRLNDDSSMGPRASDADEVARLREQVSILQARLASAQGEARALRRQLVASGCLPWNPAAEE</sequence>
<keyword evidence="4" id="KW-1185">Reference proteome</keyword>
<protein>
    <recommendedName>
        <fullName evidence="2">Glycosyltransferase 2-like domain-containing protein</fullName>
    </recommendedName>
</protein>
<gene>
    <name evidence="3" type="ORF">ATOP_06930</name>
</gene>
<dbReference type="Gene3D" id="3.90.550.10">
    <property type="entry name" value="Spore Coat Polysaccharide Biosynthesis Protein SpsA, Chain A"/>
    <property type="match status" value="1"/>
</dbReference>
<evidence type="ECO:0000259" key="2">
    <source>
        <dbReference type="Pfam" id="PF00535"/>
    </source>
</evidence>
<dbReference type="Pfam" id="PF00535">
    <property type="entry name" value="Glycos_transf_2"/>
    <property type="match status" value="1"/>
</dbReference>
<name>A0AAV5B306_9ACTN</name>
<dbReference type="EMBL" id="BQKC01000001">
    <property type="protein sequence ID" value="GJM55038.1"/>
    <property type="molecule type" value="Genomic_DNA"/>
</dbReference>
<evidence type="ECO:0000313" key="3">
    <source>
        <dbReference type="EMBL" id="GJM55038.1"/>
    </source>
</evidence>
<dbReference type="SUPFAM" id="SSF53448">
    <property type="entry name" value="Nucleotide-diphospho-sugar transferases"/>
    <property type="match status" value="1"/>
</dbReference>
<feature type="coiled-coil region" evidence="1">
    <location>
        <begin position="526"/>
        <end position="553"/>
    </location>
</feature>
<comment type="caution">
    <text evidence="3">The sequence shown here is derived from an EMBL/GenBank/DDBJ whole genome shotgun (WGS) entry which is preliminary data.</text>
</comment>
<accession>A0AAV5B306</accession>
<dbReference type="InterPro" id="IPR001173">
    <property type="entry name" value="Glyco_trans_2-like"/>
</dbReference>
<reference evidence="3" key="1">
    <citation type="journal article" date="2022" name="Int. J. Syst. Evol. Microbiol.">
        <title>Granulimonas faecalis gen. nov., sp. nov., and Leptogranulimonas caecicola gen. nov., sp. nov., novel lactate-producing Atopobiaceae bacteria isolated from mouse intestines, and an emended description of the family Atopobiaceae.</title>
        <authorList>
            <person name="Morinaga K."/>
            <person name="Kusada H."/>
            <person name="Sakamoto S."/>
            <person name="Murakami T."/>
            <person name="Toyoda A."/>
            <person name="Mori H."/>
            <person name="Meng X.Y."/>
            <person name="Takashino M."/>
            <person name="Murotomi K."/>
            <person name="Tamaki H."/>
        </authorList>
    </citation>
    <scope>NUCLEOTIDE SEQUENCE</scope>
    <source>
        <strain evidence="3">OPF53</strain>
    </source>
</reference>
<dbReference type="InterPro" id="IPR050834">
    <property type="entry name" value="Glycosyltransf_2"/>
</dbReference>
<dbReference type="PANTHER" id="PTHR43685:SF2">
    <property type="entry name" value="GLYCOSYLTRANSFERASE 2-LIKE DOMAIN-CONTAINING PROTEIN"/>
    <property type="match status" value="1"/>
</dbReference>